<keyword evidence="1" id="KW-0175">Coiled coil</keyword>
<protein>
    <submittedName>
        <fullName evidence="2">Mobilization protein</fullName>
    </submittedName>
</protein>
<reference evidence="2 3" key="1">
    <citation type="submission" date="2018-08" db="EMBL/GenBank/DDBJ databases">
        <title>A genome reference for cultivated species of the human gut microbiota.</title>
        <authorList>
            <person name="Zou Y."/>
            <person name="Xue W."/>
            <person name="Luo G."/>
        </authorList>
    </citation>
    <scope>NUCLEOTIDE SEQUENCE [LARGE SCALE GENOMIC DNA]</scope>
    <source>
        <strain evidence="2 3">AF39-8AT</strain>
    </source>
</reference>
<evidence type="ECO:0000313" key="3">
    <source>
        <dbReference type="Proteomes" id="UP000286392"/>
    </source>
</evidence>
<dbReference type="Proteomes" id="UP000286392">
    <property type="component" value="Unassembled WGS sequence"/>
</dbReference>
<feature type="coiled-coil region" evidence="1">
    <location>
        <begin position="8"/>
        <end position="91"/>
    </location>
</feature>
<evidence type="ECO:0000313" key="2">
    <source>
        <dbReference type="EMBL" id="RHK81876.1"/>
    </source>
</evidence>
<gene>
    <name evidence="2" type="ORF">DW043_21660</name>
</gene>
<organism evidence="2 3">
    <name type="scientific">Phocaeicola vulgatus</name>
    <name type="common">Bacteroides vulgatus</name>
    <dbReference type="NCBI Taxonomy" id="821"/>
    <lineage>
        <taxon>Bacteria</taxon>
        <taxon>Pseudomonadati</taxon>
        <taxon>Bacteroidota</taxon>
        <taxon>Bacteroidia</taxon>
        <taxon>Bacteroidales</taxon>
        <taxon>Bacteroidaceae</taxon>
        <taxon>Phocaeicola</taxon>
    </lineage>
</organism>
<accession>A0AB73Z9R1</accession>
<evidence type="ECO:0000256" key="1">
    <source>
        <dbReference type="SAM" id="Coils"/>
    </source>
</evidence>
<comment type="caution">
    <text evidence="2">The sequence shown here is derived from an EMBL/GenBank/DDBJ whole genome shotgun (WGS) entry which is preliminary data.</text>
</comment>
<feature type="non-terminal residue" evidence="2">
    <location>
        <position position="1"/>
    </location>
</feature>
<name>A0AB73Z9R1_PHOVU</name>
<dbReference type="Gene3D" id="1.10.287.1060">
    <property type="entry name" value="ESAT-6-like"/>
    <property type="match status" value="1"/>
</dbReference>
<proteinExistence type="predicted"/>
<sequence length="131" mass="15188">KTVNDREKDALKAKVKALEGENEQLSDRLGKAILEKEQNGTKAFKAENDKEYYRQQMDNARTTSNRLRTENQELKTETKELKKELGKMKDLFNSEQLEALRHHFPNISKAMEEGKDLLKQITRSRGFGMGM</sequence>
<dbReference type="EMBL" id="QROB01000066">
    <property type="protein sequence ID" value="RHK81876.1"/>
    <property type="molecule type" value="Genomic_DNA"/>
</dbReference>
<dbReference type="AlphaFoldDB" id="A0AB73Z9R1"/>